<dbReference type="GO" id="GO:0003400">
    <property type="term" value="P:regulation of COPII vesicle coating"/>
    <property type="evidence" value="ECO:0007669"/>
    <property type="project" value="TreeGrafter"/>
</dbReference>
<dbReference type="OrthoDB" id="2013972at2759"/>
<keyword evidence="8" id="KW-0653">Protein transport</keyword>
<reference evidence="14" key="1">
    <citation type="submission" date="2014-09" db="EMBL/GenBank/DDBJ databases">
        <authorList>
            <person name="Martin A.A."/>
        </authorList>
    </citation>
    <scope>NUCLEOTIDE SEQUENCE</scope>
    <source>
        <strain evidence="14">ED321</strain>
    </source>
</reference>
<feature type="repeat" description="WD" evidence="11">
    <location>
        <begin position="175"/>
        <end position="189"/>
    </location>
</feature>
<dbReference type="InterPro" id="IPR019775">
    <property type="entry name" value="WD40_repeat_CS"/>
</dbReference>
<keyword evidence="2" id="KW-0813">Transport</keyword>
<dbReference type="EMBL" id="LN609529">
    <property type="protein sequence ID" value="CEF70415.1"/>
    <property type="molecule type" value="Genomic_DNA"/>
</dbReference>
<evidence type="ECO:0000256" key="10">
    <source>
        <dbReference type="ARBA" id="ARBA00023136"/>
    </source>
</evidence>
<gene>
    <name evidence="13 15 16" type="ORF">SRAE_2000504700</name>
</gene>
<sequence length="441" mass="48758">MGSGSSKPPPPVVAKSSGPVYAIKTIGSRHFIIGGGGGAAKTGVPNEIELFLMSYNNFCKLGRNNNKNDNLMQAKKTASFKTNPHATMNMDVLKIGGIDDCKYLIAAGHDEYCNLYETTNFDLSDECENEIDDPSRLKFNFINVAKFITDKKVDGGYQKCVRFDKSVSNIDKIRMATGGGDGNIRIWNITEFLNDKNPLNKKKPIIVFNNAHEGDVDDIDICGNGRHLLSVGSDHKTIIWDIEQGRKVSEILLPKSMVGIFKIRSGRFVNFDKSGGNVIFVTAINQIKQSRKRICYLALWVFLSENKEARIITMKEIGKESISTLAVSNCGNFTAVGTLEGSVGIYNSHSMDQLYFSPATHKIFVTGVEFLPNKSYDTLGRLPGVALNNKTSVLSLSADQTIQLHSVPYTKPSSTSKFLLTLSFSLLIFYFILSWLMNVKL</sequence>
<dbReference type="AlphaFoldDB" id="A0A090LL23"/>
<keyword evidence="6" id="KW-0256">Endoplasmic reticulum</keyword>
<keyword evidence="3 11" id="KW-0853">WD repeat</keyword>
<dbReference type="Pfam" id="PF00400">
    <property type="entry name" value="WD40"/>
    <property type="match status" value="2"/>
</dbReference>
<dbReference type="InterPro" id="IPR045260">
    <property type="entry name" value="Sec12-like"/>
</dbReference>
<dbReference type="SMART" id="SM00320">
    <property type="entry name" value="WD40"/>
    <property type="match status" value="4"/>
</dbReference>
<evidence type="ECO:0000256" key="2">
    <source>
        <dbReference type="ARBA" id="ARBA00022448"/>
    </source>
</evidence>
<keyword evidence="7" id="KW-0931">ER-Golgi transport</keyword>
<evidence type="ECO:0000256" key="9">
    <source>
        <dbReference type="ARBA" id="ARBA00022989"/>
    </source>
</evidence>
<dbReference type="PROSITE" id="PS50082">
    <property type="entry name" value="WD_REPEATS_2"/>
    <property type="match status" value="2"/>
</dbReference>
<evidence type="ECO:0000313" key="14">
    <source>
        <dbReference type="Proteomes" id="UP000035682"/>
    </source>
</evidence>
<dbReference type="WBParaSite" id="SRAE_2000504700.1">
    <property type="protein sequence ID" value="SRAE_2000504700.1"/>
    <property type="gene ID" value="WBGene00265299"/>
</dbReference>
<evidence type="ECO:0000256" key="11">
    <source>
        <dbReference type="PROSITE-ProRule" id="PRU00221"/>
    </source>
</evidence>
<evidence type="ECO:0000256" key="5">
    <source>
        <dbReference type="ARBA" id="ARBA00022737"/>
    </source>
</evidence>
<reference evidence="15" key="3">
    <citation type="submission" date="2020-12" db="UniProtKB">
        <authorList>
            <consortium name="WormBaseParasite"/>
        </authorList>
    </citation>
    <scope>IDENTIFICATION</scope>
</reference>
<dbReference type="GO" id="GO:0005789">
    <property type="term" value="C:endoplasmic reticulum membrane"/>
    <property type="evidence" value="ECO:0007669"/>
    <property type="project" value="UniProtKB-SubCell"/>
</dbReference>
<accession>A0A090LL23</accession>
<dbReference type="SUPFAM" id="SSF50978">
    <property type="entry name" value="WD40 repeat-like"/>
    <property type="match status" value="1"/>
</dbReference>
<keyword evidence="9 12" id="KW-1133">Transmembrane helix</keyword>
<evidence type="ECO:0000256" key="6">
    <source>
        <dbReference type="ARBA" id="ARBA00022824"/>
    </source>
</evidence>
<dbReference type="GO" id="GO:0006888">
    <property type="term" value="P:endoplasmic reticulum to Golgi vesicle-mediated transport"/>
    <property type="evidence" value="ECO:0007669"/>
    <property type="project" value="TreeGrafter"/>
</dbReference>
<feature type="repeat" description="WD" evidence="11">
    <location>
        <begin position="209"/>
        <end position="250"/>
    </location>
</feature>
<proteinExistence type="predicted"/>
<dbReference type="STRING" id="34506.A0A090LL23"/>
<keyword evidence="10 12" id="KW-0472">Membrane</keyword>
<keyword evidence="4 12" id="KW-0812">Transmembrane</keyword>
<evidence type="ECO:0000256" key="4">
    <source>
        <dbReference type="ARBA" id="ARBA00022692"/>
    </source>
</evidence>
<dbReference type="InterPro" id="IPR001680">
    <property type="entry name" value="WD40_rpt"/>
</dbReference>
<reference evidence="13" key="2">
    <citation type="submission" date="2014-09" db="EMBL/GenBank/DDBJ databases">
        <authorList>
            <person name="Aslett A.Martin."/>
        </authorList>
    </citation>
    <scope>NUCLEOTIDE SEQUENCE</scope>
    <source>
        <strain evidence="13">ED321 Heterogonic</strain>
    </source>
</reference>
<evidence type="ECO:0000256" key="12">
    <source>
        <dbReference type="SAM" id="Phobius"/>
    </source>
</evidence>
<comment type="subcellular location">
    <subcellularLocation>
        <location evidence="1">Endoplasmic reticulum membrane</location>
        <topology evidence="1">Single-pass membrane protein</topology>
    </subcellularLocation>
</comment>
<dbReference type="RefSeq" id="XP_024509612.1">
    <property type="nucleotide sequence ID" value="XM_024644008.1"/>
</dbReference>
<protein>
    <submittedName>
        <fullName evidence="13 15">Prolactin regulatory element-binding protein</fullName>
    </submittedName>
</protein>
<keyword evidence="5" id="KW-0677">Repeat</keyword>
<dbReference type="PANTHER" id="PTHR23284:SF0">
    <property type="entry name" value="PROLACTIN REGULATORY ELEMENT-BINDING PROTEIN"/>
    <property type="match status" value="1"/>
</dbReference>
<evidence type="ECO:0000256" key="1">
    <source>
        <dbReference type="ARBA" id="ARBA00004389"/>
    </source>
</evidence>
<evidence type="ECO:0000256" key="7">
    <source>
        <dbReference type="ARBA" id="ARBA00022892"/>
    </source>
</evidence>
<feature type="transmembrane region" description="Helical" evidence="12">
    <location>
        <begin position="418"/>
        <end position="437"/>
    </location>
</feature>
<dbReference type="InterPro" id="IPR015943">
    <property type="entry name" value="WD40/YVTN_repeat-like_dom_sf"/>
</dbReference>
<dbReference type="CTD" id="36382792"/>
<evidence type="ECO:0000256" key="3">
    <source>
        <dbReference type="ARBA" id="ARBA00022574"/>
    </source>
</evidence>
<evidence type="ECO:0000256" key="8">
    <source>
        <dbReference type="ARBA" id="ARBA00022927"/>
    </source>
</evidence>
<evidence type="ECO:0000313" key="16">
    <source>
        <dbReference type="WormBase" id="SRAE_2000504700"/>
    </source>
</evidence>
<evidence type="ECO:0000313" key="15">
    <source>
        <dbReference type="WBParaSite" id="SRAE_2000504700.1"/>
    </source>
</evidence>
<dbReference type="GO" id="GO:0005085">
    <property type="term" value="F:guanyl-nucleotide exchange factor activity"/>
    <property type="evidence" value="ECO:0007669"/>
    <property type="project" value="InterPro"/>
</dbReference>
<dbReference type="GeneID" id="36382792"/>
<dbReference type="PROSITE" id="PS00678">
    <property type="entry name" value="WD_REPEATS_1"/>
    <property type="match status" value="1"/>
</dbReference>
<organism evidence="13">
    <name type="scientific">Strongyloides ratti</name>
    <name type="common">Parasitic roundworm</name>
    <dbReference type="NCBI Taxonomy" id="34506"/>
    <lineage>
        <taxon>Eukaryota</taxon>
        <taxon>Metazoa</taxon>
        <taxon>Ecdysozoa</taxon>
        <taxon>Nematoda</taxon>
        <taxon>Chromadorea</taxon>
        <taxon>Rhabditida</taxon>
        <taxon>Tylenchina</taxon>
        <taxon>Panagrolaimomorpha</taxon>
        <taxon>Strongyloidoidea</taxon>
        <taxon>Strongyloididae</taxon>
        <taxon>Strongyloides</taxon>
    </lineage>
</organism>
<dbReference type="OMA" id="VSYVALW"/>
<keyword evidence="14" id="KW-1185">Reference proteome</keyword>
<dbReference type="GO" id="GO:0015031">
    <property type="term" value="P:protein transport"/>
    <property type="evidence" value="ECO:0007669"/>
    <property type="project" value="UniProtKB-KW"/>
</dbReference>
<evidence type="ECO:0000313" key="13">
    <source>
        <dbReference type="EMBL" id="CEF70415.1"/>
    </source>
</evidence>
<dbReference type="Gene3D" id="2.130.10.10">
    <property type="entry name" value="YVTN repeat-like/Quinoprotein amine dehydrogenase"/>
    <property type="match status" value="1"/>
</dbReference>
<dbReference type="InterPro" id="IPR036322">
    <property type="entry name" value="WD40_repeat_dom_sf"/>
</dbReference>
<dbReference type="WormBase" id="SRAE_2000504700">
    <property type="protein sequence ID" value="SRP12225"/>
    <property type="gene ID" value="WBGene00265299"/>
</dbReference>
<dbReference type="Proteomes" id="UP000035682">
    <property type="component" value="Unplaced"/>
</dbReference>
<name>A0A090LL23_STRRB</name>
<dbReference type="PANTHER" id="PTHR23284">
    <property type="entry name" value="PROLACTIN REGULATORY ELEMENT BINDING PROTEIN"/>
    <property type="match status" value="1"/>
</dbReference>